<dbReference type="Proteomes" id="UP000430368">
    <property type="component" value="Chromosome"/>
</dbReference>
<dbReference type="Gene3D" id="1.10.260.40">
    <property type="entry name" value="lambda repressor-like DNA-binding domains"/>
    <property type="match status" value="1"/>
</dbReference>
<evidence type="ECO:0000313" key="3">
    <source>
        <dbReference type="Proteomes" id="UP000430368"/>
    </source>
</evidence>
<evidence type="ECO:0000313" key="2">
    <source>
        <dbReference type="EMBL" id="QHA85557.1"/>
    </source>
</evidence>
<protein>
    <submittedName>
        <fullName evidence="2">Helix-turn-helix transcriptional regulator</fullName>
    </submittedName>
</protein>
<accession>A0ABX6GH21</accession>
<dbReference type="PROSITE" id="PS50943">
    <property type="entry name" value="HTH_CROC1"/>
    <property type="match status" value="1"/>
</dbReference>
<feature type="domain" description="HTH cro/C1-type" evidence="1">
    <location>
        <begin position="63"/>
        <end position="117"/>
    </location>
</feature>
<dbReference type="InterPro" id="IPR001387">
    <property type="entry name" value="Cro/C1-type_HTH"/>
</dbReference>
<gene>
    <name evidence="2" type="ORF">FO014_00395</name>
</gene>
<dbReference type="CDD" id="cd00093">
    <property type="entry name" value="HTH_XRE"/>
    <property type="match status" value="1"/>
</dbReference>
<reference evidence="2 3" key="1">
    <citation type="submission" date="2019-07" db="EMBL/GenBank/DDBJ databases">
        <title>Serratia dokdonensis sp. nov., an elicitor of systemic resistance in Nicotiana Tabacum.</title>
        <authorList>
            <person name="Son J.-S."/>
            <person name="Hwang Y.-J."/>
            <person name="Lee S.-Y."/>
            <person name="Ghim S.-Y."/>
        </authorList>
    </citation>
    <scope>NUCLEOTIDE SEQUENCE [LARGE SCALE GENOMIC DNA]</scope>
    <source>
        <strain evidence="2 3">KUDC3025</strain>
    </source>
</reference>
<name>A0ABX6GH21_9GAMM</name>
<dbReference type="InterPro" id="IPR010982">
    <property type="entry name" value="Lambda_DNA-bd_dom_sf"/>
</dbReference>
<keyword evidence="3" id="KW-1185">Reference proteome</keyword>
<dbReference type="EMBL" id="CP041764">
    <property type="protein sequence ID" value="QHA85557.1"/>
    <property type="molecule type" value="Genomic_DNA"/>
</dbReference>
<sequence>MSKPQYINDVAGKPQYVVLPIDEYERLISNDWADVPYRAGDNDDEVIPHDVVSIMVDQDVSLIAAWRIHRGLSQYEVAERLGTTQSAVSQWESVDSKPQKKTREKLAALYNCRPEQMTQ</sequence>
<dbReference type="Pfam" id="PF01381">
    <property type="entry name" value="HTH_3"/>
    <property type="match status" value="1"/>
</dbReference>
<dbReference type="RefSeq" id="WP_160026957.1">
    <property type="nucleotide sequence ID" value="NZ_CP041764.1"/>
</dbReference>
<evidence type="ECO:0000259" key="1">
    <source>
        <dbReference type="PROSITE" id="PS50943"/>
    </source>
</evidence>
<organism evidence="2 3">
    <name type="scientific">Serratia rhizosphaerae</name>
    <dbReference type="NCBI Taxonomy" id="2597702"/>
    <lineage>
        <taxon>Bacteria</taxon>
        <taxon>Pseudomonadati</taxon>
        <taxon>Pseudomonadota</taxon>
        <taxon>Gammaproteobacteria</taxon>
        <taxon>Enterobacterales</taxon>
        <taxon>Yersiniaceae</taxon>
        <taxon>Serratia</taxon>
    </lineage>
</organism>
<dbReference type="SMART" id="SM00530">
    <property type="entry name" value="HTH_XRE"/>
    <property type="match status" value="1"/>
</dbReference>
<proteinExistence type="predicted"/>
<dbReference type="SUPFAM" id="SSF47413">
    <property type="entry name" value="lambda repressor-like DNA-binding domains"/>
    <property type="match status" value="1"/>
</dbReference>